<keyword evidence="2" id="KW-1133">Transmembrane helix</keyword>
<feature type="region of interest" description="Disordered" evidence="1">
    <location>
        <begin position="242"/>
        <end position="271"/>
    </location>
</feature>
<dbReference type="EMBL" id="JABMCI010000070">
    <property type="protein sequence ID" value="NUU19146.1"/>
    <property type="molecule type" value="Genomic_DNA"/>
</dbReference>
<accession>A0A7Y6DY27</accession>
<feature type="transmembrane region" description="Helical" evidence="2">
    <location>
        <begin position="203"/>
        <end position="221"/>
    </location>
</feature>
<organism evidence="3 4">
    <name type="scientific">Cellulomonas humilata</name>
    <dbReference type="NCBI Taxonomy" id="144055"/>
    <lineage>
        <taxon>Bacteria</taxon>
        <taxon>Bacillati</taxon>
        <taxon>Actinomycetota</taxon>
        <taxon>Actinomycetes</taxon>
        <taxon>Micrococcales</taxon>
        <taxon>Cellulomonadaceae</taxon>
        <taxon>Cellulomonas</taxon>
    </lineage>
</organism>
<dbReference type="AlphaFoldDB" id="A0A7Y6DY27"/>
<evidence type="ECO:0000313" key="3">
    <source>
        <dbReference type="EMBL" id="NUU19146.1"/>
    </source>
</evidence>
<proteinExistence type="predicted"/>
<comment type="caution">
    <text evidence="3">The sequence shown here is derived from an EMBL/GenBank/DDBJ whole genome shotgun (WGS) entry which is preliminary data.</text>
</comment>
<evidence type="ECO:0000256" key="2">
    <source>
        <dbReference type="SAM" id="Phobius"/>
    </source>
</evidence>
<feature type="transmembrane region" description="Helical" evidence="2">
    <location>
        <begin position="171"/>
        <end position="191"/>
    </location>
</feature>
<feature type="transmembrane region" description="Helical" evidence="2">
    <location>
        <begin position="70"/>
        <end position="88"/>
    </location>
</feature>
<name>A0A7Y6DY27_9CELL</name>
<evidence type="ECO:0000313" key="4">
    <source>
        <dbReference type="Proteomes" id="UP000565724"/>
    </source>
</evidence>
<dbReference type="Pfam" id="PF10067">
    <property type="entry name" value="DUF2306"/>
    <property type="match status" value="1"/>
</dbReference>
<feature type="region of interest" description="Disordered" evidence="1">
    <location>
        <begin position="1"/>
        <end position="20"/>
    </location>
</feature>
<reference evidence="3 4" key="1">
    <citation type="submission" date="2020-05" db="EMBL/GenBank/DDBJ databases">
        <title>Genome Sequencing of Type Strains.</title>
        <authorList>
            <person name="Lemaire J.F."/>
            <person name="Inderbitzin P."/>
            <person name="Gregorio O.A."/>
            <person name="Collins S.B."/>
            <person name="Wespe N."/>
            <person name="Knight-Connoni V."/>
        </authorList>
    </citation>
    <scope>NUCLEOTIDE SEQUENCE [LARGE SCALE GENOMIC DNA]</scope>
    <source>
        <strain evidence="3 4">ATCC 25174</strain>
    </source>
</reference>
<feature type="compositionally biased region" description="Low complexity" evidence="1">
    <location>
        <begin position="242"/>
        <end position="264"/>
    </location>
</feature>
<keyword evidence="4" id="KW-1185">Reference proteome</keyword>
<keyword evidence="2" id="KW-0472">Membrane</keyword>
<keyword evidence="2" id="KW-0812">Transmembrane</keyword>
<dbReference type="Proteomes" id="UP000565724">
    <property type="component" value="Unassembled WGS sequence"/>
</dbReference>
<sequence length="271" mass="28853">MTGAPWVTRLGPRRSDPDEGGLVPRHAWRIPAGLILLSLVPMLAGAIRLAELAGGPEVTPDNARFVTMPLPVVVHIVAASVFCLLGAFQFHPGLRRRRPRWHRLAGRMVAPAGILAALAGLWMAVFAELPAGDGPLLEVFRVVFGSAMVAFLVLGVLAIRRRDVVTHSAWMTRGYAIGQGAGTQAVLFIPWTLAGTVGETSRALIMGAAWVLNLAVAEWIIRRRRRPDRAVARPVRTTAVSSAAARPAAAGRPAAAHAPAPHGVPHYRAAP</sequence>
<gene>
    <name evidence="3" type="ORF">HP550_18005</name>
</gene>
<feature type="transmembrane region" description="Helical" evidence="2">
    <location>
        <begin position="32"/>
        <end position="50"/>
    </location>
</feature>
<evidence type="ECO:0000256" key="1">
    <source>
        <dbReference type="SAM" id="MobiDB-lite"/>
    </source>
</evidence>
<dbReference type="InterPro" id="IPR018750">
    <property type="entry name" value="DUF2306_membrane"/>
</dbReference>
<feature type="transmembrane region" description="Helical" evidence="2">
    <location>
        <begin position="139"/>
        <end position="159"/>
    </location>
</feature>
<protein>
    <submittedName>
        <fullName evidence="3">DUF2306 domain-containing protein</fullName>
    </submittedName>
</protein>
<feature type="transmembrane region" description="Helical" evidence="2">
    <location>
        <begin position="109"/>
        <end position="127"/>
    </location>
</feature>